<dbReference type="EMBL" id="CAEZWD010000014">
    <property type="protein sequence ID" value="CAB4643220.1"/>
    <property type="molecule type" value="Genomic_DNA"/>
</dbReference>
<gene>
    <name evidence="1" type="ORF">UFOPK2171_00228</name>
    <name evidence="2" type="ORF">UFOPK2237_00533</name>
</gene>
<name>A0A6J6K0H9_9ZZZZ</name>
<evidence type="ECO:0000313" key="1">
    <source>
        <dbReference type="EMBL" id="CAB4643220.1"/>
    </source>
</evidence>
<reference evidence="1" key="1">
    <citation type="submission" date="2020-05" db="EMBL/GenBank/DDBJ databases">
        <authorList>
            <person name="Chiriac C."/>
            <person name="Salcher M."/>
            <person name="Ghai R."/>
            <person name="Kavagutti S V."/>
        </authorList>
    </citation>
    <scope>NUCLEOTIDE SEQUENCE</scope>
</reference>
<accession>A0A6J6K0H9</accession>
<dbReference type="EMBL" id="CAEZWI010000048">
    <property type="protein sequence ID" value="CAB4651304.1"/>
    <property type="molecule type" value="Genomic_DNA"/>
</dbReference>
<sequence length="72" mass="7878">MLPLPDPDWTLPSFPSVPSVEDMNALNEKVMSGFEEALAGLDEALGEFNAALWDLGNASRNRQSKDQVDSNK</sequence>
<evidence type="ECO:0000313" key="2">
    <source>
        <dbReference type="EMBL" id="CAB4651304.1"/>
    </source>
</evidence>
<dbReference type="AlphaFoldDB" id="A0A6J6K0H9"/>
<organism evidence="1">
    <name type="scientific">freshwater metagenome</name>
    <dbReference type="NCBI Taxonomy" id="449393"/>
    <lineage>
        <taxon>unclassified sequences</taxon>
        <taxon>metagenomes</taxon>
        <taxon>ecological metagenomes</taxon>
    </lineage>
</organism>
<protein>
    <submittedName>
        <fullName evidence="1">Unannotated protein</fullName>
    </submittedName>
</protein>
<proteinExistence type="predicted"/>